<organism evidence="2 3">
    <name type="scientific">Ceriporiopsis subvermispora (strain B)</name>
    <name type="common">White-rot fungus</name>
    <name type="synonym">Gelatoporia subvermispora</name>
    <dbReference type="NCBI Taxonomy" id="914234"/>
    <lineage>
        <taxon>Eukaryota</taxon>
        <taxon>Fungi</taxon>
        <taxon>Dikarya</taxon>
        <taxon>Basidiomycota</taxon>
        <taxon>Agaricomycotina</taxon>
        <taxon>Agaricomycetes</taxon>
        <taxon>Polyporales</taxon>
        <taxon>Gelatoporiaceae</taxon>
        <taxon>Gelatoporia</taxon>
    </lineage>
</organism>
<dbReference type="GO" id="GO:0005525">
    <property type="term" value="F:GTP binding"/>
    <property type="evidence" value="ECO:0007669"/>
    <property type="project" value="InterPro"/>
</dbReference>
<dbReference type="CDD" id="cd00882">
    <property type="entry name" value="Ras_like_GTPase"/>
    <property type="match status" value="1"/>
</dbReference>
<name>M2PWX4_CERS8</name>
<evidence type="ECO:0000259" key="1">
    <source>
        <dbReference type="Pfam" id="PF01926"/>
    </source>
</evidence>
<sequence length="188" mass="20896">MQQQRIVGVMGIEGAGKSSLVKLLSDDESIEIGHDLSSRSTRTCPSLPFEVDGQMVALVDTYGIDGSREESERLVVKRIETCFRTAEKEGSQRAGLLWLHDISRDGPHMITDDTVKSLADLCATPDLHRLRIVTTRWESVPQVMALESEAQLRSGSFKQLLDAGAQMERHYGTLDSGRQILSRLLKDN</sequence>
<keyword evidence="3" id="KW-1185">Reference proteome</keyword>
<evidence type="ECO:0000313" key="3">
    <source>
        <dbReference type="Proteomes" id="UP000016930"/>
    </source>
</evidence>
<dbReference type="OrthoDB" id="8954335at2759"/>
<dbReference type="EMBL" id="KB445791">
    <property type="protein sequence ID" value="EMD41334.1"/>
    <property type="molecule type" value="Genomic_DNA"/>
</dbReference>
<dbReference type="InterPro" id="IPR027417">
    <property type="entry name" value="P-loop_NTPase"/>
</dbReference>
<dbReference type="Proteomes" id="UP000016930">
    <property type="component" value="Unassembled WGS sequence"/>
</dbReference>
<protein>
    <recommendedName>
        <fullName evidence="1">G domain-containing protein</fullName>
    </recommendedName>
</protein>
<dbReference type="Pfam" id="PF01926">
    <property type="entry name" value="MMR_HSR1"/>
    <property type="match status" value="1"/>
</dbReference>
<proteinExistence type="predicted"/>
<dbReference type="STRING" id="914234.M2PWX4"/>
<dbReference type="InterPro" id="IPR006073">
    <property type="entry name" value="GTP-bd"/>
</dbReference>
<feature type="domain" description="G" evidence="1">
    <location>
        <begin position="7"/>
        <end position="73"/>
    </location>
</feature>
<reference evidence="2 3" key="1">
    <citation type="journal article" date="2012" name="Proc. Natl. Acad. Sci. U.S.A.">
        <title>Comparative genomics of Ceriporiopsis subvermispora and Phanerochaete chrysosporium provide insight into selective ligninolysis.</title>
        <authorList>
            <person name="Fernandez-Fueyo E."/>
            <person name="Ruiz-Duenas F.J."/>
            <person name="Ferreira P."/>
            <person name="Floudas D."/>
            <person name="Hibbett D.S."/>
            <person name="Canessa P."/>
            <person name="Larrondo L.F."/>
            <person name="James T.Y."/>
            <person name="Seelenfreund D."/>
            <person name="Lobos S."/>
            <person name="Polanco R."/>
            <person name="Tello M."/>
            <person name="Honda Y."/>
            <person name="Watanabe T."/>
            <person name="Watanabe T."/>
            <person name="Ryu J.S."/>
            <person name="Kubicek C.P."/>
            <person name="Schmoll M."/>
            <person name="Gaskell J."/>
            <person name="Hammel K.E."/>
            <person name="St John F.J."/>
            <person name="Vanden Wymelenberg A."/>
            <person name="Sabat G."/>
            <person name="Splinter BonDurant S."/>
            <person name="Syed K."/>
            <person name="Yadav J.S."/>
            <person name="Doddapaneni H."/>
            <person name="Subramanian V."/>
            <person name="Lavin J.L."/>
            <person name="Oguiza J.A."/>
            <person name="Perez G."/>
            <person name="Pisabarro A.G."/>
            <person name="Ramirez L."/>
            <person name="Santoyo F."/>
            <person name="Master E."/>
            <person name="Coutinho P.M."/>
            <person name="Henrissat B."/>
            <person name="Lombard V."/>
            <person name="Magnuson J.K."/>
            <person name="Kuees U."/>
            <person name="Hori C."/>
            <person name="Igarashi K."/>
            <person name="Samejima M."/>
            <person name="Held B.W."/>
            <person name="Barry K.W."/>
            <person name="LaButti K.M."/>
            <person name="Lapidus A."/>
            <person name="Lindquist E.A."/>
            <person name="Lucas S.M."/>
            <person name="Riley R."/>
            <person name="Salamov A.A."/>
            <person name="Hoffmeister D."/>
            <person name="Schwenk D."/>
            <person name="Hadar Y."/>
            <person name="Yarden O."/>
            <person name="de Vries R.P."/>
            <person name="Wiebenga A."/>
            <person name="Stenlid J."/>
            <person name="Eastwood D."/>
            <person name="Grigoriev I.V."/>
            <person name="Berka R.M."/>
            <person name="Blanchette R.A."/>
            <person name="Kersten P."/>
            <person name="Martinez A.T."/>
            <person name="Vicuna R."/>
            <person name="Cullen D."/>
        </authorList>
    </citation>
    <scope>NUCLEOTIDE SEQUENCE [LARGE SCALE GENOMIC DNA]</scope>
    <source>
        <strain evidence="2 3">B</strain>
    </source>
</reference>
<accession>M2PWX4</accession>
<dbReference type="HOGENOM" id="CLU_1440879_0_0_1"/>
<dbReference type="Gene3D" id="3.40.50.300">
    <property type="entry name" value="P-loop containing nucleotide triphosphate hydrolases"/>
    <property type="match status" value="1"/>
</dbReference>
<dbReference type="AlphaFoldDB" id="M2PWX4"/>
<evidence type="ECO:0000313" key="2">
    <source>
        <dbReference type="EMBL" id="EMD41334.1"/>
    </source>
</evidence>
<gene>
    <name evidence="2" type="ORF">CERSUDRAFT_89902</name>
</gene>
<dbReference type="SUPFAM" id="SSF52540">
    <property type="entry name" value="P-loop containing nucleoside triphosphate hydrolases"/>
    <property type="match status" value="1"/>
</dbReference>